<evidence type="ECO:0008006" key="4">
    <source>
        <dbReference type="Google" id="ProtNLM"/>
    </source>
</evidence>
<feature type="region of interest" description="Disordered" evidence="1">
    <location>
        <begin position="21"/>
        <end position="55"/>
    </location>
</feature>
<evidence type="ECO:0000256" key="1">
    <source>
        <dbReference type="SAM" id="MobiDB-lite"/>
    </source>
</evidence>
<dbReference type="PROSITE" id="PS51257">
    <property type="entry name" value="PROKAR_LIPOPROTEIN"/>
    <property type="match status" value="1"/>
</dbReference>
<dbReference type="Proteomes" id="UP001595279">
    <property type="component" value="Unassembled WGS sequence"/>
</dbReference>
<protein>
    <recommendedName>
        <fullName evidence="4">DUF4367 domain-containing protein</fullName>
    </recommendedName>
</protein>
<comment type="caution">
    <text evidence="2">The sequence shown here is derived from an EMBL/GenBank/DDBJ whole genome shotgun (WGS) entry which is preliminary data.</text>
</comment>
<evidence type="ECO:0000313" key="3">
    <source>
        <dbReference type="Proteomes" id="UP001595279"/>
    </source>
</evidence>
<proteinExistence type="predicted"/>
<name>A0ABV7CZQ7_9BACI</name>
<organism evidence="2 3">
    <name type="scientific">Virgibacillus xinjiangensis</name>
    <dbReference type="NCBI Taxonomy" id="393090"/>
    <lineage>
        <taxon>Bacteria</taxon>
        <taxon>Bacillati</taxon>
        <taxon>Bacillota</taxon>
        <taxon>Bacilli</taxon>
        <taxon>Bacillales</taxon>
        <taxon>Bacillaceae</taxon>
        <taxon>Virgibacillus</taxon>
    </lineage>
</organism>
<keyword evidence="3" id="KW-1185">Reference proteome</keyword>
<accession>A0ABV7CZQ7</accession>
<evidence type="ECO:0000313" key="2">
    <source>
        <dbReference type="EMBL" id="MFC3041460.1"/>
    </source>
</evidence>
<reference evidence="3" key="1">
    <citation type="journal article" date="2019" name="Int. J. Syst. Evol. Microbiol.">
        <title>The Global Catalogue of Microorganisms (GCM) 10K type strain sequencing project: providing services to taxonomists for standard genome sequencing and annotation.</title>
        <authorList>
            <consortium name="The Broad Institute Genomics Platform"/>
            <consortium name="The Broad Institute Genome Sequencing Center for Infectious Disease"/>
            <person name="Wu L."/>
            <person name="Ma J."/>
        </authorList>
    </citation>
    <scope>NUCLEOTIDE SEQUENCE [LARGE SCALE GENOMIC DNA]</scope>
    <source>
        <strain evidence="3">KCTC 13128</strain>
    </source>
</reference>
<gene>
    <name evidence="2" type="ORF">ACFOGI_14525</name>
</gene>
<dbReference type="EMBL" id="JBHRSA010000053">
    <property type="protein sequence ID" value="MFC3041460.1"/>
    <property type="molecule type" value="Genomic_DNA"/>
</dbReference>
<sequence>MKKIGIAMALAIVFVLTGCGSETSDGKDSSSEVSFEEKTSHLSEEAVTNLNDLPNEAKEALRVPTKFPSEPSLRVTANPPEGEIIMALTQYSGDEGKWNLMVHTYPNGGDEIGNEKESTEKIELDNGAEVTYHTDEGENIHFILWREESGVSHMIQLMQNYENPQDEVTKDEFIEIVTSMK</sequence>
<feature type="compositionally biased region" description="Basic and acidic residues" evidence="1">
    <location>
        <begin position="24"/>
        <end position="44"/>
    </location>
</feature>
<dbReference type="RefSeq" id="WP_390274064.1">
    <property type="nucleotide sequence ID" value="NZ_JBHRSA010000053.1"/>
</dbReference>